<reference evidence="2" key="1">
    <citation type="submission" date="2023-03" db="EMBL/GenBank/DDBJ databases">
        <title>MT1 and MT2 Draft Genomes of Novel Species.</title>
        <authorList>
            <person name="Venkateswaran K."/>
        </authorList>
    </citation>
    <scope>NUCLEOTIDE SEQUENCE</scope>
    <source>
        <strain evidence="2">F6_8S_P_1A</strain>
    </source>
</reference>
<accession>A0ABT8IV24</accession>
<comment type="caution">
    <text evidence="2">The sequence shown here is derived from an EMBL/GenBank/DDBJ whole genome shotgun (WGS) entry which is preliminary data.</text>
</comment>
<gene>
    <name evidence="2" type="ORF">P5G59_02075</name>
</gene>
<feature type="compositionally biased region" description="Low complexity" evidence="1">
    <location>
        <begin position="339"/>
        <end position="356"/>
    </location>
</feature>
<feature type="region of interest" description="Disordered" evidence="1">
    <location>
        <begin position="339"/>
        <end position="409"/>
    </location>
</feature>
<keyword evidence="3" id="KW-1185">Reference proteome</keyword>
<evidence type="ECO:0000313" key="2">
    <source>
        <dbReference type="EMBL" id="MDN4595919.1"/>
    </source>
</evidence>
<sequence>MTPITGSSPSRPADRAELHRIATALARAEGWDAAGPPTDDPGGGVSLPVTGAALHRRARLRVRERRAGEAGPSADRELAARRRAASEHVVGLVQEVGRRQVRGREMDAVLLADAPGGTLAELIARRSGVSGGEAATVLLGVARGIAALHAAGWAAPTLSPEGVEFTADGCPSLGLLDGVVPLHPEAAVADAEAFHAFARSLCLRVVDGTGMRLLAAVEGALRSGRWSAVEEAVAAVARPVAVRSAVEGEVPSVGVSVNAPGAVDAGDSARAVARAHPSGDDRGRAPRLASVVELFDDRPLQRVGTRLLAALRRRPALALVAAVPVIVGLAVVALVPGTPAPSAAVSRSTAASTPSVGRSTAAWGRSGATGTPVAGSGAASLAAEAGDGGAGAGASPEGEKPRGDSDDPVDAAVTLLDARHACFSATSAAPACLDDVLEAGAALQGDEAAALGGAGAADERDYAGAQLSLVERWGDAALVAVVPDAARTPKSRPASLLLVRSEAGWRLRAVFP</sequence>
<dbReference type="RefSeq" id="WP_301215516.1">
    <property type="nucleotide sequence ID" value="NZ_JAROCB010000001.1"/>
</dbReference>
<proteinExistence type="predicted"/>
<evidence type="ECO:0008006" key="4">
    <source>
        <dbReference type="Google" id="ProtNLM"/>
    </source>
</evidence>
<dbReference type="EMBL" id="JAROCB010000001">
    <property type="protein sequence ID" value="MDN4595919.1"/>
    <property type="molecule type" value="Genomic_DNA"/>
</dbReference>
<feature type="compositionally biased region" description="Low complexity" evidence="1">
    <location>
        <begin position="374"/>
        <end position="385"/>
    </location>
</feature>
<dbReference type="Proteomes" id="UP001174210">
    <property type="component" value="Unassembled WGS sequence"/>
</dbReference>
<protein>
    <recommendedName>
        <fullName evidence="4">Protein kinase domain-containing protein</fullName>
    </recommendedName>
</protein>
<name>A0ABT8IV24_9MICO</name>
<evidence type="ECO:0000256" key="1">
    <source>
        <dbReference type="SAM" id="MobiDB-lite"/>
    </source>
</evidence>
<organism evidence="2 3">
    <name type="scientific">Leifsonia virtsii</name>
    <dbReference type="NCBI Taxonomy" id="3035915"/>
    <lineage>
        <taxon>Bacteria</taxon>
        <taxon>Bacillati</taxon>
        <taxon>Actinomycetota</taxon>
        <taxon>Actinomycetes</taxon>
        <taxon>Micrococcales</taxon>
        <taxon>Microbacteriaceae</taxon>
        <taxon>Leifsonia</taxon>
    </lineage>
</organism>
<evidence type="ECO:0000313" key="3">
    <source>
        <dbReference type="Proteomes" id="UP001174210"/>
    </source>
</evidence>